<accession>A4XBW4</accession>
<feature type="compositionally biased region" description="Low complexity" evidence="1">
    <location>
        <begin position="37"/>
        <end position="50"/>
    </location>
</feature>
<keyword evidence="3" id="KW-1185">Reference proteome</keyword>
<dbReference type="STRING" id="369723.Strop_3991"/>
<dbReference type="AlphaFoldDB" id="A4XBW4"/>
<dbReference type="KEGG" id="stp:Strop_3991"/>
<gene>
    <name evidence="2" type="ordered locus">Strop_3991</name>
</gene>
<dbReference type="HOGENOM" id="CLU_1833809_0_0_11"/>
<evidence type="ECO:0000313" key="3">
    <source>
        <dbReference type="Proteomes" id="UP000000235"/>
    </source>
</evidence>
<sequence>MAKDAAFPDLLHAGTGGGRRNRAFANSAPAGKPRPSSPATNSTTPTNNTARLSASCPVPASIWQIVDLSLACSSWRTSDALRDRHRCANHARLLRRRTRSRHLLLGAPQVRNPEVGVDLFGPGQLGRTYRLGSFFGFMFA</sequence>
<protein>
    <submittedName>
        <fullName evidence="2">Uncharacterized protein</fullName>
    </submittedName>
</protein>
<reference evidence="3" key="1">
    <citation type="journal article" date="2007" name="Proc. Natl. Acad. Sci. U.S.A.">
        <title>Genome sequencing reveals complex secondary metabolome in the marine actinomycete Salinispora tropica.</title>
        <authorList>
            <person name="Udwary D.W."/>
            <person name="Zeigler L."/>
            <person name="Asolkar R.N."/>
            <person name="Singan V."/>
            <person name="Lapidus A."/>
            <person name="Fenical W."/>
            <person name="Jensen P.R."/>
            <person name="Moore B.S."/>
        </authorList>
    </citation>
    <scope>NUCLEOTIDE SEQUENCE [LARGE SCALE GENOMIC DNA]</scope>
    <source>
        <strain evidence="3">ATCC BAA-916 / DSM 44818 / CNB-440</strain>
    </source>
</reference>
<feature type="region of interest" description="Disordered" evidence="1">
    <location>
        <begin position="1"/>
        <end position="51"/>
    </location>
</feature>
<organism evidence="2 3">
    <name type="scientific">Salinispora tropica (strain ATCC BAA-916 / DSM 44818 / JCM 13857 / NBRC 105044 / CNB-440)</name>
    <dbReference type="NCBI Taxonomy" id="369723"/>
    <lineage>
        <taxon>Bacteria</taxon>
        <taxon>Bacillati</taxon>
        <taxon>Actinomycetota</taxon>
        <taxon>Actinomycetes</taxon>
        <taxon>Micromonosporales</taxon>
        <taxon>Micromonosporaceae</taxon>
        <taxon>Salinispora</taxon>
    </lineage>
</organism>
<evidence type="ECO:0000313" key="2">
    <source>
        <dbReference type="EMBL" id="ABP56421.1"/>
    </source>
</evidence>
<proteinExistence type="predicted"/>
<dbReference type="Proteomes" id="UP000000235">
    <property type="component" value="Chromosome"/>
</dbReference>
<name>A4XBW4_SALTO</name>
<evidence type="ECO:0000256" key="1">
    <source>
        <dbReference type="SAM" id="MobiDB-lite"/>
    </source>
</evidence>
<dbReference type="EMBL" id="CP000667">
    <property type="protein sequence ID" value="ABP56421.1"/>
    <property type="molecule type" value="Genomic_DNA"/>
</dbReference>